<dbReference type="EMBL" id="JH431779">
    <property type="status" value="NOT_ANNOTATED_CDS"/>
    <property type="molecule type" value="Genomic_DNA"/>
</dbReference>
<dbReference type="Proteomes" id="UP000014500">
    <property type="component" value="Unassembled WGS sequence"/>
</dbReference>
<reference evidence="3" key="1">
    <citation type="submission" date="2011-05" db="EMBL/GenBank/DDBJ databases">
        <authorList>
            <person name="Richards S.R."/>
            <person name="Qu J."/>
            <person name="Jiang H."/>
            <person name="Jhangiani S.N."/>
            <person name="Agravi P."/>
            <person name="Goodspeed R."/>
            <person name="Gross S."/>
            <person name="Mandapat C."/>
            <person name="Jackson L."/>
            <person name="Mathew T."/>
            <person name="Pu L."/>
            <person name="Thornton R."/>
            <person name="Saada N."/>
            <person name="Wilczek-Boney K.B."/>
            <person name="Lee S."/>
            <person name="Kovar C."/>
            <person name="Wu Y."/>
            <person name="Scherer S.E."/>
            <person name="Worley K.C."/>
            <person name="Muzny D.M."/>
            <person name="Gibbs R."/>
        </authorList>
    </citation>
    <scope>NUCLEOTIDE SEQUENCE</scope>
    <source>
        <strain evidence="3">Brora</strain>
    </source>
</reference>
<feature type="compositionally biased region" description="Polar residues" evidence="1">
    <location>
        <begin position="93"/>
        <end position="110"/>
    </location>
</feature>
<proteinExistence type="predicted"/>
<reference evidence="2" key="2">
    <citation type="submission" date="2015-02" db="UniProtKB">
        <authorList>
            <consortium name="EnsemblMetazoa"/>
        </authorList>
    </citation>
    <scope>IDENTIFICATION</scope>
</reference>
<dbReference type="HOGENOM" id="CLU_433705_0_0_1"/>
<dbReference type="AlphaFoldDB" id="T1J172"/>
<evidence type="ECO:0000313" key="2">
    <source>
        <dbReference type="EnsemblMetazoa" id="SMAR007289-PA"/>
    </source>
</evidence>
<accession>T1J172</accession>
<organism evidence="2 3">
    <name type="scientific">Strigamia maritima</name>
    <name type="common">European centipede</name>
    <name type="synonym">Geophilus maritimus</name>
    <dbReference type="NCBI Taxonomy" id="126957"/>
    <lineage>
        <taxon>Eukaryota</taxon>
        <taxon>Metazoa</taxon>
        <taxon>Ecdysozoa</taxon>
        <taxon>Arthropoda</taxon>
        <taxon>Myriapoda</taxon>
        <taxon>Chilopoda</taxon>
        <taxon>Pleurostigmophora</taxon>
        <taxon>Geophilomorpha</taxon>
        <taxon>Linotaeniidae</taxon>
        <taxon>Strigamia</taxon>
    </lineage>
</organism>
<keyword evidence="3" id="KW-1185">Reference proteome</keyword>
<evidence type="ECO:0000256" key="1">
    <source>
        <dbReference type="SAM" id="MobiDB-lite"/>
    </source>
</evidence>
<feature type="region of interest" description="Disordered" evidence="1">
    <location>
        <begin position="77"/>
        <end position="110"/>
    </location>
</feature>
<protein>
    <submittedName>
        <fullName evidence="2">Uncharacterized protein</fullName>
    </submittedName>
</protein>
<sequence>MTMEHNNFHAMADAFQMQSGSARCAHRFDMGWEKAEGLGLGKKLELGLELRLGFEFRLGLELKLGLELRIRRKTRKIDQKPGRGHSLMPHVTIRSQQSGGSSSPERKNSSWSSEIYKFMIRNATPSRSETPGCDKARNNVDQKAFLARLGLMVTQPDENVPLLTESSLTRSPIRSQICRGLSHITMRNLADVDFSSRLGQLLMHQLNANATLSNNATVMSEMKQERYFDGIDSNGRMPQLRARAQIDFPITYTVDKRFKKRNNHTYCFNSKQRRERVRTIASGLNKASRILKRRCKPCCVVLERVKVNLKHIINNSAPKQPLQQLKPNRPKQYTNNSLLKHLPGQIQHELRPQQQHQPMKQLKINQLFNKQNNQSAESPIGKEIILDGSIVIDLCSDDESDDVIVKPKSHASSNSSLAGFEAVNNNNNVNTSVEVKLLDCKVALRDVLDSVVVAPDGQMYICNTQTELNSSKTMKCSPDNIILMSEEETRTQRQDIDANSHKPVLQQSQENLCNDENRRLVRRNASTSLPKPKIATPFTLANNSSNKKYTRCKKLTSTPFVVQFKCHMCNYIGYIGHNMLKEKIEKHVSFYHGGYQNIILVRRISQTTGHVIIELKSDFVEAGNRLLNASS</sequence>
<evidence type="ECO:0000313" key="3">
    <source>
        <dbReference type="Proteomes" id="UP000014500"/>
    </source>
</evidence>
<dbReference type="EnsemblMetazoa" id="SMAR007289-RA">
    <property type="protein sequence ID" value="SMAR007289-PA"/>
    <property type="gene ID" value="SMAR007289"/>
</dbReference>
<name>T1J172_STRMM</name>